<accession>A0A856MH51</accession>
<dbReference type="SMART" id="SM00912">
    <property type="entry name" value="Haemagg_act"/>
    <property type="match status" value="1"/>
</dbReference>
<proteinExistence type="predicted"/>
<dbReference type="SUPFAM" id="SSF51126">
    <property type="entry name" value="Pectin lyase-like"/>
    <property type="match status" value="2"/>
</dbReference>
<evidence type="ECO:0000256" key="1">
    <source>
        <dbReference type="SAM" id="SignalP"/>
    </source>
</evidence>
<dbReference type="RefSeq" id="WP_172195187.1">
    <property type="nucleotide sequence ID" value="NZ_CAWOXK010000001.1"/>
</dbReference>
<name>A0A856MH51_9CYAN</name>
<feature type="signal peptide" evidence="1">
    <location>
        <begin position="1"/>
        <end position="26"/>
    </location>
</feature>
<dbReference type="Gene3D" id="2.160.20.10">
    <property type="entry name" value="Single-stranded right-handed beta-helix, Pectin lyase-like"/>
    <property type="match status" value="1"/>
</dbReference>
<dbReference type="Pfam" id="PF05860">
    <property type="entry name" value="TPS"/>
    <property type="match status" value="1"/>
</dbReference>
<dbReference type="AlphaFoldDB" id="A0A856MH51"/>
<feature type="domain" description="Filamentous haemagglutinin FhaB/tRNA nuclease CdiA-like TPS" evidence="2">
    <location>
        <begin position="37"/>
        <end position="144"/>
    </location>
</feature>
<organism evidence="3 4">
    <name type="scientific">Brasilonema sennae CENA114</name>
    <dbReference type="NCBI Taxonomy" id="415709"/>
    <lineage>
        <taxon>Bacteria</taxon>
        <taxon>Bacillati</taxon>
        <taxon>Cyanobacteriota</taxon>
        <taxon>Cyanophyceae</taxon>
        <taxon>Nostocales</taxon>
        <taxon>Scytonemataceae</taxon>
        <taxon>Brasilonema</taxon>
        <taxon>Bromeliae group (in: Brasilonema)</taxon>
    </lineage>
</organism>
<dbReference type="InterPro" id="IPR012334">
    <property type="entry name" value="Pectin_lyas_fold"/>
</dbReference>
<dbReference type="InterPro" id="IPR008638">
    <property type="entry name" value="FhaB/CdiA-like_TPS"/>
</dbReference>
<dbReference type="EMBL" id="CP030118">
    <property type="protein sequence ID" value="QDL08286.1"/>
    <property type="molecule type" value="Genomic_DNA"/>
</dbReference>
<dbReference type="KEGG" id="bsen:DP114_10580"/>
<evidence type="ECO:0000313" key="3">
    <source>
        <dbReference type="EMBL" id="QDL08286.1"/>
    </source>
</evidence>
<gene>
    <name evidence="3" type="ORF">DP114_10580</name>
</gene>
<dbReference type="NCBIfam" id="TIGR01901">
    <property type="entry name" value="adhes_NPXG"/>
    <property type="match status" value="1"/>
</dbReference>
<reference evidence="3 4" key="1">
    <citation type="submission" date="2018-06" db="EMBL/GenBank/DDBJ databases">
        <title>Comparative genomics of Brasilonema spp. strains.</title>
        <authorList>
            <person name="Alvarenga D.O."/>
            <person name="Fiore M.F."/>
            <person name="Varani A.M."/>
        </authorList>
    </citation>
    <scope>NUCLEOTIDE SEQUENCE [LARGE SCALE GENOMIC DNA]</scope>
    <source>
        <strain evidence="3 4">CENA114</strain>
    </source>
</reference>
<dbReference type="InterPro" id="IPR011050">
    <property type="entry name" value="Pectin_lyase_fold/virulence"/>
</dbReference>
<keyword evidence="1" id="KW-0732">Signal</keyword>
<dbReference type="Proteomes" id="UP000503129">
    <property type="component" value="Chromosome"/>
</dbReference>
<feature type="chain" id="PRO_5032487200" description="Filamentous haemagglutinin FhaB/tRNA nuclease CdiA-like TPS domain-containing protein" evidence="1">
    <location>
        <begin position="27"/>
        <end position="499"/>
    </location>
</feature>
<protein>
    <recommendedName>
        <fullName evidence="2">Filamentous haemagglutinin FhaB/tRNA nuclease CdiA-like TPS domain-containing protein</fullName>
    </recommendedName>
</protein>
<keyword evidence="4" id="KW-1185">Reference proteome</keyword>
<evidence type="ECO:0000313" key="4">
    <source>
        <dbReference type="Proteomes" id="UP000503129"/>
    </source>
</evidence>
<sequence>MSAWHLKSWVLLGSALCVLGCAQPIAAQVVPDNTLSAAERTQVTGNPNFQIDGGGRRGANLFHSFQSFSVPTGGSAFFNNAADVQNILTRVTGGSISNIDGLIRTNGIANLFLLNPSGIIFGKNASLNIGGSFVATTANAIQFGNFGFFSATNPEAPSPLLTINPNALFFNQIAAARIQNNSTAPAGTTLAGADAFGLRVPNGQSLLLVGGDIKMDGGKLNAFGGRVELGGLSAPGTIGLNGDGSLSFPVGVQRADVSLTNGAIVDVSSGGGGSIAVNARNLEMTGESVLQAGIGRGLGTVGTQAGDISINATGAINLNKLSQINNDVQSGANGQGGDVSISASSLRLEGGAQINAITFGAGKGGNLSVDAQDVQIIGRSANGQDGSGLFASTTPNSTGNAGDLTIKTNTLLVRDGAQVGTGTFGAGKGGNLSVDAQDVQIIGRSSNGRFGSGLFASAQLNSTGNVGDLTIKTNTLLVRDGATDTNCHFRCGQGGKFER</sequence>
<evidence type="ECO:0000259" key="2">
    <source>
        <dbReference type="SMART" id="SM00912"/>
    </source>
</evidence>